<keyword evidence="2" id="KW-1185">Reference proteome</keyword>
<accession>A0ABS2PYL0</accession>
<gene>
    <name evidence="1" type="ORF">JOD45_001318</name>
</gene>
<proteinExistence type="predicted"/>
<reference evidence="1 2" key="1">
    <citation type="submission" date="2021-01" db="EMBL/GenBank/DDBJ databases">
        <title>Genomic Encyclopedia of Type Strains, Phase IV (KMG-IV): sequencing the most valuable type-strain genomes for metagenomic binning, comparative biology and taxonomic classification.</title>
        <authorList>
            <person name="Goeker M."/>
        </authorList>
    </citation>
    <scope>NUCLEOTIDE SEQUENCE [LARGE SCALE GENOMIC DNA]</scope>
    <source>
        <strain evidence="1 2">DSM 28236</strain>
    </source>
</reference>
<dbReference type="Proteomes" id="UP000808914">
    <property type="component" value="Unassembled WGS sequence"/>
</dbReference>
<evidence type="ECO:0000313" key="2">
    <source>
        <dbReference type="Proteomes" id="UP000808914"/>
    </source>
</evidence>
<sequence>MDKEQPFSKFPAMKIAKINLETDDCESEAENADNLKLCPLKLNTSHLSETAASIFILIANPELQLNIDTPHSLKHLADHITDISWRLEKLHCDMPAQSNHLFSKGTLSADIEYVPKGHDSVLSERAYVPFQAAAHVHLLNPPHFSPQNQSREYTFESKSSDKQYKNREQIIYGPSVPLTYRHHWTRIVSTETCSDGETTGIQFQLNVTISVLIFQQQLVDIT</sequence>
<protein>
    <submittedName>
        <fullName evidence="1">Uncharacterized protein</fullName>
    </submittedName>
</protein>
<name>A0ABS2PYL0_9BACL</name>
<dbReference type="EMBL" id="JAFBER010000006">
    <property type="protein sequence ID" value="MBM7645107.1"/>
    <property type="molecule type" value="Genomic_DNA"/>
</dbReference>
<evidence type="ECO:0000313" key="1">
    <source>
        <dbReference type="EMBL" id="MBM7645107.1"/>
    </source>
</evidence>
<organism evidence="1 2">
    <name type="scientific">Scopulibacillus daqui</name>
    <dbReference type="NCBI Taxonomy" id="1469162"/>
    <lineage>
        <taxon>Bacteria</taxon>
        <taxon>Bacillati</taxon>
        <taxon>Bacillota</taxon>
        <taxon>Bacilli</taxon>
        <taxon>Bacillales</taxon>
        <taxon>Sporolactobacillaceae</taxon>
        <taxon>Scopulibacillus</taxon>
    </lineage>
</organism>
<comment type="caution">
    <text evidence="1">The sequence shown here is derived from an EMBL/GenBank/DDBJ whole genome shotgun (WGS) entry which is preliminary data.</text>
</comment>
<dbReference type="RefSeq" id="WP_205003046.1">
    <property type="nucleotide sequence ID" value="NZ_JAFBER010000006.1"/>
</dbReference>